<evidence type="ECO:0000313" key="1">
    <source>
        <dbReference type="EMBL" id="CPC78145.1"/>
    </source>
</evidence>
<dbReference type="EMBL" id="CSBK01005564">
    <property type="protein sequence ID" value="CPC78145.1"/>
    <property type="molecule type" value="Genomic_DNA"/>
</dbReference>
<dbReference type="AlphaFoldDB" id="A0A916LHU9"/>
<reference evidence="2" key="1">
    <citation type="submission" date="2015-03" db="EMBL/GenBank/DDBJ databases">
        <authorList>
            <consortium name="Pathogen Informatics"/>
        </authorList>
    </citation>
    <scope>NUCLEOTIDE SEQUENCE [LARGE SCALE GENOMIC DNA]</scope>
    <source>
        <strain evidence="2">N09902308</strain>
    </source>
</reference>
<gene>
    <name evidence="1" type="ORF">ERS007739_05760</name>
</gene>
<name>A0A916LHU9_MYCTX</name>
<evidence type="ECO:0008006" key="3">
    <source>
        <dbReference type="Google" id="ProtNLM"/>
    </source>
</evidence>
<comment type="caution">
    <text evidence="1">The sequence shown here is derived from an EMBL/GenBank/DDBJ whole genome shotgun (WGS) entry which is preliminary data.</text>
</comment>
<dbReference type="Proteomes" id="UP000039021">
    <property type="component" value="Unassembled WGS sequence"/>
</dbReference>
<accession>A0A916LHU9</accession>
<organism evidence="1 2">
    <name type="scientific">Mycobacterium tuberculosis</name>
    <dbReference type="NCBI Taxonomy" id="1773"/>
    <lineage>
        <taxon>Bacteria</taxon>
        <taxon>Bacillati</taxon>
        <taxon>Actinomycetota</taxon>
        <taxon>Actinomycetes</taxon>
        <taxon>Mycobacteriales</taxon>
        <taxon>Mycobacteriaceae</taxon>
        <taxon>Mycobacterium</taxon>
        <taxon>Mycobacterium tuberculosis complex</taxon>
    </lineage>
</organism>
<protein>
    <recommendedName>
        <fullName evidence="3">Antitoxin VapB36</fullName>
    </recommendedName>
</protein>
<proteinExistence type="predicted"/>
<evidence type="ECO:0000313" key="2">
    <source>
        <dbReference type="Proteomes" id="UP000039021"/>
    </source>
</evidence>
<sequence length="47" mass="5338">MESRAGDREAQLLDILRTEIWPLLADRSPITKLEREQILGYDPATGV</sequence>